<dbReference type="GO" id="GO:0051748">
    <property type="term" value="F:UTP-monosaccharide-1-phosphate uridylyltransferase activity"/>
    <property type="evidence" value="ECO:0007669"/>
    <property type="project" value="UniProtKB-EC"/>
</dbReference>
<organism evidence="9 10">
    <name type="scientific">Plasmodiophora brassicae</name>
    <name type="common">Clubroot disease agent</name>
    <dbReference type="NCBI Taxonomy" id="37360"/>
    <lineage>
        <taxon>Eukaryota</taxon>
        <taxon>Sar</taxon>
        <taxon>Rhizaria</taxon>
        <taxon>Endomyxa</taxon>
        <taxon>Phytomyxea</taxon>
        <taxon>Plasmodiophorida</taxon>
        <taxon>Plasmodiophoridae</taxon>
        <taxon>Plasmodiophora</taxon>
    </lineage>
</organism>
<dbReference type="Proteomes" id="UP000290189">
    <property type="component" value="Unassembled WGS sequence"/>
</dbReference>
<comment type="catalytic activity">
    <reaction evidence="7">
        <text>a monosaccharide 1-phosphate + UTP + H(+) = a UDP-monosaccharide + diphosphate</text>
        <dbReference type="Rhea" id="RHEA:13205"/>
        <dbReference type="ChEBI" id="CHEBI:15378"/>
        <dbReference type="ChEBI" id="CHEBI:33019"/>
        <dbReference type="ChEBI" id="CHEBI:46398"/>
        <dbReference type="ChEBI" id="CHEBI:140358"/>
        <dbReference type="ChEBI" id="CHEBI:140359"/>
        <dbReference type="EC" id="2.7.7.64"/>
    </reaction>
</comment>
<evidence type="ECO:0000256" key="5">
    <source>
        <dbReference type="ARBA" id="ARBA00038047"/>
    </source>
</evidence>
<evidence type="ECO:0000256" key="7">
    <source>
        <dbReference type="ARBA" id="ARBA00048259"/>
    </source>
</evidence>
<dbReference type="Pfam" id="PF01704">
    <property type="entry name" value="UDPGP"/>
    <property type="match status" value="1"/>
</dbReference>
<evidence type="ECO:0000313" key="10">
    <source>
        <dbReference type="Proteomes" id="UP000290189"/>
    </source>
</evidence>
<name>A0A3P3YPE5_PLABS</name>
<accession>A0A3P3YPE5</accession>
<evidence type="ECO:0000256" key="4">
    <source>
        <dbReference type="ARBA" id="ARBA00022695"/>
    </source>
</evidence>
<keyword evidence="4" id="KW-0548">Nucleotidyltransferase</keyword>
<comment type="cofactor">
    <cofactor evidence="1">
        <name>Mn(2+)</name>
        <dbReference type="ChEBI" id="CHEBI:29035"/>
    </cofactor>
</comment>
<dbReference type="Gene3D" id="2.160.10.30">
    <property type="match status" value="1"/>
</dbReference>
<comment type="cofactor">
    <cofactor evidence="2">
        <name>Mg(2+)</name>
        <dbReference type="ChEBI" id="CHEBI:18420"/>
    </cofactor>
</comment>
<evidence type="ECO:0000256" key="3">
    <source>
        <dbReference type="ARBA" id="ARBA00022679"/>
    </source>
</evidence>
<sequence>MTIGWCPARVVRVRQARTGCADPTADPTAPLSSGPQKNRRRRRRGPRPTGSAIRDFRAEFVGRTPGVEWSSFARMTQTMTTLPDPLQANLRVLAAAEAAAARALVDAGQAHLFEHWPAPGQNDDDKKRLLAQAADLDAKYPGGIKTYADNARALLKASCEGVNPYAGYTPAVPLGVALRSNTPELDDFEGVGVASLAYTAFVLVAGGLGERLGYQGIKISLPSEIVTEAPYIELYVQYILAYQARARQATGRQDLILPLAIMTSDDTHEQTVALLDKFARFGLAPGQVRIVKQEKVPALIDNDARIALSASDPYLIETKPHGHGDVHTLLHQHGVVADWVARHQTKHVFFFQDTNAAVFRAFPAALGVSVKKQFEVNSITVPRKPGEAVGAICRLNSHEGQRSLTINVEYNQLEPLLRATISPDGDVPDATGFSPFPGNINALIFAAEPYLAVLKRTNGGVPEFVNPKYKDKTKTTFKAPTRLECMMQDYPRLLGPDAKVGFTQLERWMAFAAVKNNVADGLGKFNETGFSETAAEGESNLYAIGANLLRLGGDGVRIPQQTRSATFAGIPTMVGPKVVLRPSFGVTQAEIRSKVQGASIDLSASSTLLLSGSGVTIKKLQLDGALVVKAGDGTSIALDNVVEKNAGWQFQAVPTTYKDQRFAIRGYTLDKRAQRVIEADDLQAHRINDPAAAN</sequence>
<dbReference type="GO" id="GO:0006048">
    <property type="term" value="P:UDP-N-acetylglucosamine biosynthetic process"/>
    <property type="evidence" value="ECO:0007669"/>
    <property type="project" value="TreeGrafter"/>
</dbReference>
<evidence type="ECO:0000256" key="1">
    <source>
        <dbReference type="ARBA" id="ARBA00001936"/>
    </source>
</evidence>
<dbReference type="SUPFAM" id="SSF53448">
    <property type="entry name" value="Nucleotide-diphospho-sugar transferases"/>
    <property type="match status" value="1"/>
</dbReference>
<dbReference type="InterPro" id="IPR002618">
    <property type="entry name" value="UDPGP_fam"/>
</dbReference>
<dbReference type="EC" id="2.7.7.64" evidence="6"/>
<proteinExistence type="inferred from homology"/>
<feature type="region of interest" description="Disordered" evidence="8">
    <location>
        <begin position="19"/>
        <end position="51"/>
    </location>
</feature>
<evidence type="ECO:0000256" key="8">
    <source>
        <dbReference type="SAM" id="MobiDB-lite"/>
    </source>
</evidence>
<keyword evidence="9" id="KW-0496">Mitochondrion</keyword>
<geneLocation type="mitochondrion" evidence="9"/>
<feature type="compositionally biased region" description="Basic residues" evidence="8">
    <location>
        <begin position="37"/>
        <end position="46"/>
    </location>
</feature>
<dbReference type="CDD" id="cd06424">
    <property type="entry name" value="UGGPase"/>
    <property type="match status" value="1"/>
</dbReference>
<protein>
    <recommendedName>
        <fullName evidence="6">UTP-monosaccharide-1-phosphate uridylyltransferase</fullName>
        <ecNumber evidence="6">2.7.7.64</ecNumber>
    </recommendedName>
</protein>
<dbReference type="PANTHER" id="PTHR11952:SF9">
    <property type="entry name" value="UDP-SUGAR PYROPHOSPHORYLASE"/>
    <property type="match status" value="1"/>
</dbReference>
<evidence type="ECO:0000313" key="9">
    <source>
        <dbReference type="EMBL" id="SPR02096.1"/>
    </source>
</evidence>
<dbReference type="Gene3D" id="3.90.550.10">
    <property type="entry name" value="Spore Coat Polysaccharide Biosynthesis Protein SpsA, Chain A"/>
    <property type="match status" value="1"/>
</dbReference>
<dbReference type="PANTHER" id="PTHR11952">
    <property type="entry name" value="UDP- GLUCOSE PYROPHOSPHORYLASE"/>
    <property type="match status" value="1"/>
</dbReference>
<evidence type="ECO:0000256" key="2">
    <source>
        <dbReference type="ARBA" id="ARBA00001946"/>
    </source>
</evidence>
<comment type="similarity">
    <text evidence="5">Belongs to the USP family.</text>
</comment>
<dbReference type="InterPro" id="IPR029044">
    <property type="entry name" value="Nucleotide-diphossugar_trans"/>
</dbReference>
<keyword evidence="3" id="KW-0808">Transferase</keyword>
<dbReference type="InterPro" id="IPR039741">
    <property type="entry name" value="UDP-sugar_pyrophosphorylase"/>
</dbReference>
<dbReference type="GO" id="GO:0003977">
    <property type="term" value="F:UDP-N-acetylglucosamine diphosphorylase activity"/>
    <property type="evidence" value="ECO:0007669"/>
    <property type="project" value="TreeGrafter"/>
</dbReference>
<reference evidence="9 10" key="1">
    <citation type="submission" date="2018-03" db="EMBL/GenBank/DDBJ databases">
        <authorList>
            <person name="Fogelqvist J."/>
        </authorList>
    </citation>
    <scope>NUCLEOTIDE SEQUENCE [LARGE SCALE GENOMIC DNA]</scope>
</reference>
<dbReference type="FunFam" id="2.160.10.30:FF:000001">
    <property type="entry name" value="UDP-sugar pyrophosphorylase"/>
    <property type="match status" value="1"/>
</dbReference>
<evidence type="ECO:0000256" key="6">
    <source>
        <dbReference type="ARBA" id="ARBA00039080"/>
    </source>
</evidence>
<dbReference type="AlphaFoldDB" id="A0A3P3YPE5"/>
<dbReference type="EMBL" id="OVEO01000020">
    <property type="protein sequence ID" value="SPR02096.1"/>
    <property type="molecule type" value="Genomic_DNA"/>
</dbReference>
<gene>
    <name evidence="9" type="ORF">PLBR_LOCUS9311</name>
</gene>